<reference evidence="10 11" key="1">
    <citation type="submission" date="2018-11" db="EMBL/GenBank/DDBJ databases">
        <authorList>
            <consortium name="Pathogen Informatics"/>
        </authorList>
    </citation>
    <scope>NUCLEOTIDE SEQUENCE [LARGE SCALE GENOMIC DNA]</scope>
</reference>
<sequence length="824" mass="90146">MEDPTEGDEFVLSRVISGHKGDVKCVTSTSAGVLVSGGRDEIVKFWSKRGGEFSETLSLPQPKGLAVNSIGYYESPDGWRLFVGRKDGSIAVYGSGSTEPFTTLTHHTSNVCCLYVDEKNHILLSGSWDNNVIAWPILEIGAPEYSALLLSGHKLSVWALAAIESSPGYYLSGSADKTIKLWRDDNEIRTYTGHTDVVRALLVLSADTFLSAGNDATIRMWHVETGACLATYSSVMDNFIFRITYRKLIIFLQASETVVIKVSLDDGAPNMELRYTKGTDPTLAAEQFIQDYQLPVSYLNEITDYIVAHIPEAAAAQRKKHKLQPTQRVTVDGMEYDYVFDVTVDDGRKLRLPYNLDEDPDVAAQRFVEKHNLPVSFLAKVAGLLRAQTSGSASDSVSAPFYDPFTGSGRYVPKESSAAPSPGTVVADPFTGTGRYVPGSSSTDTSLHASGDPYTSSGGYKPGVSTTDLVPNACLPQDKKRPRGELVPLSSYFRFGVEVLSAKAMAKLVEVNAKQDMYRLSDAQIAAIQQIMTPESKLVDCDIVAAALDVGLLWPMADLVPILDVFRVALLHEQLNTHFCDMKVCVTLSISVVFAALVEIALVTFFMGKQVNIVSSVCRMHCPCLLLMELYCLLSSYFRAYRMPRMVSGPGRGESTQQRLCALLLSEAPDAVCILVCRSLANAFAYPPGREMLCHDFQNLFTVVAKQLTSNKAALQIAAASTIANWSLLLLNRSATVAELGPREDAIRGIIKVCEPIDSFGYLSTDSMIRLLQAIVTFMWGDTTVISLAKSRNMLQIVGRMKDAVVEEQGKNIARDIAEMIYAV</sequence>
<evidence type="ECO:0000259" key="9">
    <source>
        <dbReference type="PROSITE" id="PS51396"/>
    </source>
</evidence>
<evidence type="ECO:0000256" key="3">
    <source>
        <dbReference type="ARBA" id="ARBA00022490"/>
    </source>
</evidence>
<evidence type="ECO:0000313" key="12">
    <source>
        <dbReference type="WBParaSite" id="HPBE_0000519301-mRNA-1"/>
    </source>
</evidence>
<evidence type="ECO:0000256" key="7">
    <source>
        <dbReference type="SAM" id="MobiDB-lite"/>
    </source>
</evidence>
<keyword evidence="3" id="KW-0963">Cytoplasm</keyword>
<dbReference type="PROSITE" id="PS51394">
    <property type="entry name" value="PFU"/>
    <property type="match status" value="1"/>
</dbReference>
<comment type="similarity">
    <text evidence="2">Belongs to the WD repeat PLAP family.</text>
</comment>
<dbReference type="InterPro" id="IPR038122">
    <property type="entry name" value="PFU_sf"/>
</dbReference>
<dbReference type="GO" id="GO:0005634">
    <property type="term" value="C:nucleus"/>
    <property type="evidence" value="ECO:0007669"/>
    <property type="project" value="TreeGrafter"/>
</dbReference>
<comment type="subcellular location">
    <subcellularLocation>
        <location evidence="1">Cytoplasm</location>
    </subcellularLocation>
</comment>
<feature type="domain" description="PUL" evidence="9">
    <location>
        <begin position="485"/>
        <end position="820"/>
    </location>
</feature>
<evidence type="ECO:0000256" key="4">
    <source>
        <dbReference type="ARBA" id="ARBA00022574"/>
    </source>
</evidence>
<dbReference type="PROSITE" id="PS51396">
    <property type="entry name" value="PUL"/>
    <property type="match status" value="1"/>
</dbReference>
<feature type="repeat" description="WD" evidence="6">
    <location>
        <begin position="150"/>
        <end position="182"/>
    </location>
</feature>
<dbReference type="Pfam" id="PF08324">
    <property type="entry name" value="PUL"/>
    <property type="match status" value="2"/>
</dbReference>
<dbReference type="PROSITE" id="PS50082">
    <property type="entry name" value="WD_REPEATS_2"/>
    <property type="match status" value="4"/>
</dbReference>
<dbReference type="InterPro" id="IPR036322">
    <property type="entry name" value="WD40_repeat_dom_sf"/>
</dbReference>
<dbReference type="GO" id="GO:0010992">
    <property type="term" value="P:ubiquitin recycling"/>
    <property type="evidence" value="ECO:0007669"/>
    <property type="project" value="TreeGrafter"/>
</dbReference>
<dbReference type="SUPFAM" id="SSF50978">
    <property type="entry name" value="WD40 repeat-like"/>
    <property type="match status" value="1"/>
</dbReference>
<evidence type="ECO:0000256" key="6">
    <source>
        <dbReference type="PROSITE-ProRule" id="PRU00221"/>
    </source>
</evidence>
<dbReference type="Gene3D" id="2.130.10.10">
    <property type="entry name" value="YVTN repeat-like/Quinoprotein amine dehydrogenase"/>
    <property type="match status" value="1"/>
</dbReference>
<dbReference type="Gene3D" id="3.10.20.870">
    <property type="entry name" value="PFU (PLAA family ubiquitin binding), C-terminal domain"/>
    <property type="match status" value="2"/>
</dbReference>
<feature type="repeat" description="WD" evidence="6">
    <location>
        <begin position="191"/>
        <end position="231"/>
    </location>
</feature>
<feature type="compositionally biased region" description="Polar residues" evidence="7">
    <location>
        <begin position="439"/>
        <end position="458"/>
    </location>
</feature>
<feature type="domain" description="PFU" evidence="8">
    <location>
        <begin position="296"/>
        <end position="399"/>
    </location>
</feature>
<evidence type="ECO:0000256" key="1">
    <source>
        <dbReference type="ARBA" id="ARBA00004496"/>
    </source>
</evidence>
<dbReference type="SMART" id="SM00320">
    <property type="entry name" value="WD40"/>
    <property type="match status" value="4"/>
</dbReference>
<dbReference type="PANTHER" id="PTHR19849:SF0">
    <property type="entry name" value="PHOSPHOLIPASE A-2-ACTIVATING PROTEIN"/>
    <property type="match status" value="1"/>
</dbReference>
<dbReference type="Proteomes" id="UP000050761">
    <property type="component" value="Unassembled WGS sequence"/>
</dbReference>
<dbReference type="InterPro" id="IPR011989">
    <property type="entry name" value="ARM-like"/>
</dbReference>
<evidence type="ECO:0000256" key="2">
    <source>
        <dbReference type="ARBA" id="ARBA00008495"/>
    </source>
</evidence>
<dbReference type="AlphaFoldDB" id="A0A3P8ASS9"/>
<evidence type="ECO:0000256" key="5">
    <source>
        <dbReference type="ARBA" id="ARBA00022737"/>
    </source>
</evidence>
<evidence type="ECO:0000259" key="8">
    <source>
        <dbReference type="PROSITE" id="PS51394"/>
    </source>
</evidence>
<dbReference type="GO" id="GO:0005737">
    <property type="term" value="C:cytoplasm"/>
    <property type="evidence" value="ECO:0007669"/>
    <property type="project" value="UniProtKB-SubCell"/>
</dbReference>
<accession>A0A3P8ASS9</accession>
<dbReference type="GO" id="GO:0043161">
    <property type="term" value="P:proteasome-mediated ubiquitin-dependent protein catabolic process"/>
    <property type="evidence" value="ECO:0007669"/>
    <property type="project" value="TreeGrafter"/>
</dbReference>
<dbReference type="WBParaSite" id="HPBE_0000519301-mRNA-1">
    <property type="protein sequence ID" value="HPBE_0000519301-mRNA-1"/>
    <property type="gene ID" value="HPBE_0000519301"/>
</dbReference>
<dbReference type="PANTHER" id="PTHR19849">
    <property type="entry name" value="PHOSPHOLIPASE A-2-ACTIVATING PROTEIN"/>
    <property type="match status" value="1"/>
</dbReference>
<keyword evidence="11" id="KW-1185">Reference proteome</keyword>
<dbReference type="Pfam" id="PF09070">
    <property type="entry name" value="PFU"/>
    <property type="match status" value="2"/>
</dbReference>
<reference evidence="12" key="2">
    <citation type="submission" date="2019-09" db="UniProtKB">
        <authorList>
            <consortium name="WormBaseParasite"/>
        </authorList>
    </citation>
    <scope>IDENTIFICATION</scope>
</reference>
<dbReference type="Gene3D" id="1.25.10.10">
    <property type="entry name" value="Leucine-rich Repeat Variant"/>
    <property type="match status" value="1"/>
</dbReference>
<gene>
    <name evidence="10" type="ORF">HPBE_LOCUS5194</name>
</gene>
<dbReference type="EMBL" id="UZAH01025429">
    <property type="protein sequence ID" value="VDO63705.1"/>
    <property type="molecule type" value="Genomic_DNA"/>
</dbReference>
<dbReference type="InterPro" id="IPR015155">
    <property type="entry name" value="PFU"/>
</dbReference>
<dbReference type="InterPro" id="IPR013535">
    <property type="entry name" value="PUL_dom"/>
</dbReference>
<dbReference type="GO" id="GO:0043130">
    <property type="term" value="F:ubiquitin binding"/>
    <property type="evidence" value="ECO:0007669"/>
    <property type="project" value="TreeGrafter"/>
</dbReference>
<dbReference type="Pfam" id="PF00400">
    <property type="entry name" value="WD40"/>
    <property type="match status" value="4"/>
</dbReference>
<dbReference type="OrthoDB" id="10265988at2759"/>
<dbReference type="InterPro" id="IPR001680">
    <property type="entry name" value="WD40_rpt"/>
</dbReference>
<keyword evidence="4 6" id="KW-0853">WD repeat</keyword>
<evidence type="ECO:0000313" key="10">
    <source>
        <dbReference type="EMBL" id="VDO63705.1"/>
    </source>
</evidence>
<protein>
    <submittedName>
        <fullName evidence="12">WD_REPEATS_REGION domain-containing protein</fullName>
    </submittedName>
</protein>
<organism evidence="10">
    <name type="scientific">Heligmosomoides polygyrus</name>
    <name type="common">Parasitic roundworm</name>
    <dbReference type="NCBI Taxonomy" id="6339"/>
    <lineage>
        <taxon>Eukaryota</taxon>
        <taxon>Metazoa</taxon>
        <taxon>Ecdysozoa</taxon>
        <taxon>Nematoda</taxon>
        <taxon>Chromadorea</taxon>
        <taxon>Rhabditida</taxon>
        <taxon>Rhabditina</taxon>
        <taxon>Rhabditomorpha</taxon>
        <taxon>Strongyloidea</taxon>
        <taxon>Heligmosomidae</taxon>
        <taxon>Heligmosomoides</taxon>
    </lineage>
</organism>
<name>A0A3P8ASS9_HELPZ</name>
<feature type="region of interest" description="Disordered" evidence="7">
    <location>
        <begin position="435"/>
        <end position="458"/>
    </location>
</feature>
<keyword evidence="5" id="KW-0677">Repeat</keyword>
<feature type="repeat" description="WD" evidence="6">
    <location>
        <begin position="16"/>
        <end position="56"/>
    </location>
</feature>
<dbReference type="InterPro" id="IPR015943">
    <property type="entry name" value="WD40/YVTN_repeat-like_dom_sf"/>
</dbReference>
<evidence type="ECO:0000313" key="11">
    <source>
        <dbReference type="Proteomes" id="UP000050761"/>
    </source>
</evidence>
<proteinExistence type="inferred from homology"/>
<feature type="repeat" description="WD" evidence="6">
    <location>
        <begin position="104"/>
        <end position="135"/>
    </location>
</feature>